<gene>
    <name evidence="3" type="ORF">QYT958_LOCUS44703</name>
    <name evidence="4" type="ORF">QYT958_LOCUS47151</name>
    <name evidence="1" type="ORF">UJA718_LOCUS46351</name>
    <name evidence="2" type="ORF">UJA718_LOCUS46399</name>
</gene>
<evidence type="ECO:0000313" key="3">
    <source>
        <dbReference type="EMBL" id="CAF5098383.1"/>
    </source>
</evidence>
<sequence>MVFYYQGCDRSLLPALWLATGFEQGVTIVTYAPANPIELREFLKIKQNFEQRLDRPIPMRIIYQGR</sequence>
<dbReference type="Proteomes" id="UP000663848">
    <property type="component" value="Unassembled WGS sequence"/>
</dbReference>
<reference evidence="1" key="1">
    <citation type="submission" date="2021-02" db="EMBL/GenBank/DDBJ databases">
        <authorList>
            <person name="Nowell W R."/>
        </authorList>
    </citation>
    <scope>NUCLEOTIDE SEQUENCE</scope>
</reference>
<organism evidence="1 5">
    <name type="scientific">Rotaria socialis</name>
    <dbReference type="NCBI Taxonomy" id="392032"/>
    <lineage>
        <taxon>Eukaryota</taxon>
        <taxon>Metazoa</taxon>
        <taxon>Spiralia</taxon>
        <taxon>Gnathifera</taxon>
        <taxon>Rotifera</taxon>
        <taxon>Eurotatoria</taxon>
        <taxon>Bdelloidea</taxon>
        <taxon>Philodinida</taxon>
        <taxon>Philodinidae</taxon>
        <taxon>Rotaria</taxon>
    </lineage>
</organism>
<evidence type="ECO:0000313" key="2">
    <source>
        <dbReference type="EMBL" id="CAF4920338.1"/>
    </source>
</evidence>
<dbReference type="Proteomes" id="UP000663873">
    <property type="component" value="Unassembled WGS sequence"/>
</dbReference>
<accession>A0A821W3X3</accession>
<evidence type="ECO:0000313" key="4">
    <source>
        <dbReference type="EMBL" id="CAF5134748.1"/>
    </source>
</evidence>
<dbReference type="EMBL" id="CAJOBR010087266">
    <property type="protein sequence ID" value="CAF5134748.1"/>
    <property type="molecule type" value="Genomic_DNA"/>
</dbReference>
<keyword evidence="5" id="KW-1185">Reference proteome</keyword>
<protein>
    <submittedName>
        <fullName evidence="1">Uncharacterized protein</fullName>
    </submittedName>
</protein>
<dbReference type="EMBL" id="CAJOBP010082472">
    <property type="protein sequence ID" value="CAF4919429.1"/>
    <property type="molecule type" value="Genomic_DNA"/>
</dbReference>
<feature type="non-terminal residue" evidence="1">
    <location>
        <position position="66"/>
    </location>
</feature>
<evidence type="ECO:0000313" key="5">
    <source>
        <dbReference type="Proteomes" id="UP000663873"/>
    </source>
</evidence>
<dbReference type="AlphaFoldDB" id="A0A821W3X3"/>
<dbReference type="EMBL" id="CAJOBP010082775">
    <property type="protein sequence ID" value="CAF4920338.1"/>
    <property type="molecule type" value="Genomic_DNA"/>
</dbReference>
<proteinExistence type="predicted"/>
<evidence type="ECO:0000313" key="1">
    <source>
        <dbReference type="EMBL" id="CAF4919429.1"/>
    </source>
</evidence>
<comment type="caution">
    <text evidence="1">The sequence shown here is derived from an EMBL/GenBank/DDBJ whole genome shotgun (WGS) entry which is preliminary data.</text>
</comment>
<dbReference type="EMBL" id="CAJOBR010070606">
    <property type="protein sequence ID" value="CAF5098383.1"/>
    <property type="molecule type" value="Genomic_DNA"/>
</dbReference>
<name>A0A821W3X3_9BILA</name>